<comment type="cofactor">
    <cofactor evidence="1">
        <name>Zn(2+)</name>
        <dbReference type="ChEBI" id="CHEBI:29105"/>
    </cofactor>
</comment>
<comment type="similarity">
    <text evidence="2">Belongs to the peptidase M1 family.</text>
</comment>
<dbReference type="PANTHER" id="PTHR11533">
    <property type="entry name" value="PROTEASE M1 ZINC METALLOPROTEASE"/>
    <property type="match status" value="1"/>
</dbReference>
<dbReference type="GO" id="GO:0016020">
    <property type="term" value="C:membrane"/>
    <property type="evidence" value="ECO:0007669"/>
    <property type="project" value="TreeGrafter"/>
</dbReference>
<dbReference type="InterPro" id="IPR027268">
    <property type="entry name" value="Peptidase_M4/M1_CTD_sf"/>
</dbReference>
<dbReference type="Pfam" id="PF17900">
    <property type="entry name" value="Peptidase_M1_N"/>
    <property type="match status" value="1"/>
</dbReference>
<evidence type="ECO:0000259" key="11">
    <source>
        <dbReference type="Pfam" id="PF17900"/>
    </source>
</evidence>
<dbReference type="InterPro" id="IPR050344">
    <property type="entry name" value="Peptidase_M1_aminopeptidases"/>
</dbReference>
<evidence type="ECO:0000313" key="12">
    <source>
        <dbReference type="EMBL" id="CAB4833567.1"/>
    </source>
</evidence>
<keyword evidence="6" id="KW-0378">Hydrolase</keyword>
<organism evidence="12">
    <name type="scientific">freshwater metagenome</name>
    <dbReference type="NCBI Taxonomy" id="449393"/>
    <lineage>
        <taxon>unclassified sequences</taxon>
        <taxon>metagenomes</taxon>
        <taxon>ecological metagenomes</taxon>
    </lineage>
</organism>
<dbReference type="Pfam" id="PF11838">
    <property type="entry name" value="ERAP1_C"/>
    <property type="match status" value="1"/>
</dbReference>
<name>A0A6J7ALB3_9ZZZZ</name>
<evidence type="ECO:0000256" key="1">
    <source>
        <dbReference type="ARBA" id="ARBA00001947"/>
    </source>
</evidence>
<dbReference type="InterPro" id="IPR014782">
    <property type="entry name" value="Peptidase_M1_dom"/>
</dbReference>
<dbReference type="InterPro" id="IPR042097">
    <property type="entry name" value="Aminopeptidase_N-like_N_sf"/>
</dbReference>
<dbReference type="InterPro" id="IPR001930">
    <property type="entry name" value="Peptidase_M1"/>
</dbReference>
<dbReference type="Gene3D" id="1.25.50.20">
    <property type="match status" value="1"/>
</dbReference>
<dbReference type="GO" id="GO:0006508">
    <property type="term" value="P:proteolysis"/>
    <property type="evidence" value="ECO:0007669"/>
    <property type="project" value="UniProtKB-KW"/>
</dbReference>
<dbReference type="EMBL" id="CAFABA010000078">
    <property type="protein sequence ID" value="CAB4833567.1"/>
    <property type="molecule type" value="Genomic_DNA"/>
</dbReference>
<evidence type="ECO:0000256" key="2">
    <source>
        <dbReference type="ARBA" id="ARBA00010136"/>
    </source>
</evidence>
<dbReference type="Gene3D" id="2.60.40.1730">
    <property type="entry name" value="tricorn interacting facor f3 domain"/>
    <property type="match status" value="1"/>
</dbReference>
<sequence length="835" mass="91796">MTESDPHRLPRVARPRHYDLTLAPDLEAGTFTGLVAIDLDIDEPTPSLWCNSLELTITSATLEVDGSSIDLITVDEADAQRVRFDAGRSFAAGPARLKISFSGALIEQLRGFYRSSFTGADGTTHTIATTQFEATDARRAFPCWDEPEYKSSFAITLDVAGDLLAVSNGPIVDESPLPDGRRRVRFAPTMAMSTYLVAFVIGPLEATEPVDVDGVPLRVVHTPGNAHLTAFALESAAFALRYFREYYGIAYPAEKLDLVAVPDFAFGAMENLGCVTFRETLLLVDPVAVPQPELQRVADVIHHELAHMWFGDLVTMRWWNGIWLNEAFATFMEMKCTDAFRPAWRRWNDFGLSRSAAMDVDSLAATRPIEYPVHSPADAEGMFDLLTYEKGAAVVRMLEQFVGEGAFRDGIRAYLMAHSYGSTETHDLWDSIEEATGQPVRQMMDTWIFQGGHPMVSVEASGDGIVQLRQQRFSYLETPAQQWTVPVRLRAAGVEHRVLLGSDPVALPVDVSTVESANVAGSGFYRVRLSGEQLAQFAAGGPGSDDAIERYGLVDDTWAMTLAGEFSAERFLAFAEGFRDETDLSVWQRIITALDGITRALEPGNRHALDARIHALLAPMRAELGDRPAADEPERTSELRAALLEADAMVARDPNSIAAARALRTAADTGPALSAAAIDIAASAGDGALYDEYVESMRNAVSPQDAERFRFALTLFPGEAEIRRTIGYALDGTIRSQDAAFVLRSVLRNRHQGPMAWTYLTESWDTVRRVVPSNLVARFLEGISALAEPQLVPGIETFLDANPLPQGQTVIAQHRERMRVHLAFRVRERGEQSIG</sequence>
<dbReference type="GO" id="GO:0042277">
    <property type="term" value="F:peptide binding"/>
    <property type="evidence" value="ECO:0007669"/>
    <property type="project" value="TreeGrafter"/>
</dbReference>
<feature type="domain" description="Aminopeptidase N-like N-terminal" evidence="11">
    <location>
        <begin position="15"/>
        <end position="196"/>
    </location>
</feature>
<dbReference type="PANTHER" id="PTHR11533:SF174">
    <property type="entry name" value="PUROMYCIN-SENSITIVE AMINOPEPTIDASE-RELATED"/>
    <property type="match status" value="1"/>
</dbReference>
<keyword evidence="4" id="KW-0645">Protease</keyword>
<dbReference type="Gene3D" id="2.60.40.1910">
    <property type="match status" value="1"/>
</dbReference>
<evidence type="ECO:0000256" key="4">
    <source>
        <dbReference type="ARBA" id="ARBA00022670"/>
    </source>
</evidence>
<dbReference type="GO" id="GO:0005737">
    <property type="term" value="C:cytoplasm"/>
    <property type="evidence" value="ECO:0007669"/>
    <property type="project" value="TreeGrafter"/>
</dbReference>
<evidence type="ECO:0000256" key="7">
    <source>
        <dbReference type="ARBA" id="ARBA00022833"/>
    </source>
</evidence>
<dbReference type="GO" id="GO:0008270">
    <property type="term" value="F:zinc ion binding"/>
    <property type="evidence" value="ECO:0007669"/>
    <property type="project" value="InterPro"/>
</dbReference>
<evidence type="ECO:0000259" key="9">
    <source>
        <dbReference type="Pfam" id="PF01433"/>
    </source>
</evidence>
<proteinExistence type="inferred from homology"/>
<feature type="domain" description="Peptidase M1 membrane alanine aminopeptidase" evidence="9">
    <location>
        <begin position="231"/>
        <end position="447"/>
    </location>
</feature>
<dbReference type="Pfam" id="PF01433">
    <property type="entry name" value="Peptidase_M1"/>
    <property type="match status" value="1"/>
</dbReference>
<evidence type="ECO:0000256" key="6">
    <source>
        <dbReference type="ARBA" id="ARBA00022801"/>
    </source>
</evidence>
<evidence type="ECO:0000256" key="8">
    <source>
        <dbReference type="ARBA" id="ARBA00023049"/>
    </source>
</evidence>
<keyword evidence="8" id="KW-0482">Metalloprotease</keyword>
<dbReference type="CDD" id="cd09601">
    <property type="entry name" value="M1_APN-Q_like"/>
    <property type="match status" value="1"/>
</dbReference>
<dbReference type="GO" id="GO:0005615">
    <property type="term" value="C:extracellular space"/>
    <property type="evidence" value="ECO:0007669"/>
    <property type="project" value="TreeGrafter"/>
</dbReference>
<evidence type="ECO:0000256" key="5">
    <source>
        <dbReference type="ARBA" id="ARBA00022723"/>
    </source>
</evidence>
<accession>A0A6J7ALB3</accession>
<reference evidence="12" key="1">
    <citation type="submission" date="2020-05" db="EMBL/GenBank/DDBJ databases">
        <authorList>
            <person name="Chiriac C."/>
            <person name="Salcher M."/>
            <person name="Ghai R."/>
            <person name="Kavagutti S V."/>
        </authorList>
    </citation>
    <scope>NUCLEOTIDE SEQUENCE</scope>
</reference>
<dbReference type="FunFam" id="1.10.390.10:FF:000006">
    <property type="entry name" value="Puromycin-sensitive aminopeptidase"/>
    <property type="match status" value="1"/>
</dbReference>
<feature type="domain" description="ERAP1-like C-terminal" evidence="10">
    <location>
        <begin position="517"/>
        <end position="819"/>
    </location>
</feature>
<dbReference type="AlphaFoldDB" id="A0A6J7ALB3"/>
<dbReference type="PRINTS" id="PR00756">
    <property type="entry name" value="ALADIPTASE"/>
</dbReference>
<dbReference type="Gene3D" id="1.10.390.10">
    <property type="entry name" value="Neutral Protease Domain 2"/>
    <property type="match status" value="1"/>
</dbReference>
<keyword evidence="7" id="KW-0862">Zinc</keyword>
<evidence type="ECO:0000259" key="10">
    <source>
        <dbReference type="Pfam" id="PF11838"/>
    </source>
</evidence>
<keyword evidence="5" id="KW-0479">Metal-binding</keyword>
<keyword evidence="3" id="KW-0031">Aminopeptidase</keyword>
<dbReference type="InterPro" id="IPR024571">
    <property type="entry name" value="ERAP1-like_C_dom"/>
</dbReference>
<dbReference type="InterPro" id="IPR034016">
    <property type="entry name" value="M1_APN-typ"/>
</dbReference>
<dbReference type="GO" id="GO:0043171">
    <property type="term" value="P:peptide catabolic process"/>
    <property type="evidence" value="ECO:0007669"/>
    <property type="project" value="TreeGrafter"/>
</dbReference>
<dbReference type="SUPFAM" id="SSF63737">
    <property type="entry name" value="Leukotriene A4 hydrolase N-terminal domain"/>
    <property type="match status" value="1"/>
</dbReference>
<dbReference type="SUPFAM" id="SSF55486">
    <property type="entry name" value="Metalloproteases ('zincins'), catalytic domain"/>
    <property type="match status" value="1"/>
</dbReference>
<evidence type="ECO:0000256" key="3">
    <source>
        <dbReference type="ARBA" id="ARBA00022438"/>
    </source>
</evidence>
<dbReference type="GO" id="GO:0070006">
    <property type="term" value="F:metalloaminopeptidase activity"/>
    <property type="evidence" value="ECO:0007669"/>
    <property type="project" value="TreeGrafter"/>
</dbReference>
<protein>
    <submittedName>
        <fullName evidence="12">Unannotated protein</fullName>
    </submittedName>
</protein>
<gene>
    <name evidence="12" type="ORF">UFOPK3139_01836</name>
</gene>
<dbReference type="InterPro" id="IPR045357">
    <property type="entry name" value="Aminopeptidase_N-like_N"/>
</dbReference>